<feature type="binding site" evidence="8">
    <location>
        <position position="24"/>
    </location>
    <ligand>
        <name>Mg(2+)</name>
        <dbReference type="ChEBI" id="CHEBI:18420"/>
    </ligand>
</feature>
<keyword evidence="10" id="KW-1185">Reference proteome</keyword>
<organism evidence="9 10">
    <name type="scientific">Ogataea philodendri</name>
    <dbReference type="NCBI Taxonomy" id="1378263"/>
    <lineage>
        <taxon>Eukaryota</taxon>
        <taxon>Fungi</taxon>
        <taxon>Dikarya</taxon>
        <taxon>Ascomycota</taxon>
        <taxon>Saccharomycotina</taxon>
        <taxon>Pichiomycetes</taxon>
        <taxon>Pichiales</taxon>
        <taxon>Pichiaceae</taxon>
        <taxon>Ogataea</taxon>
    </lineage>
</organism>
<gene>
    <name evidence="9" type="ORF">OGAPHI_006890</name>
</gene>
<dbReference type="GO" id="GO:0005737">
    <property type="term" value="C:cytoplasm"/>
    <property type="evidence" value="ECO:0007669"/>
    <property type="project" value="TreeGrafter"/>
</dbReference>
<keyword evidence="8" id="KW-0460">Magnesium</keyword>
<dbReference type="EMBL" id="JAEUBE010000504">
    <property type="protein sequence ID" value="KAH3660304.1"/>
    <property type="molecule type" value="Genomic_DNA"/>
</dbReference>
<sequence length="301" mass="33149">MSVKIATKTQVETVLDKYDTFLFDCDGVLWLGNHLLPSVVETLTLLRSHGKKVIFVTNNSTKSRADYVHKFEKFGIKASSDEIFSSSYATAVYVDSILKLPKDKKVWVLGGSGIQDELKLVGYESIGGSDPTYNKELDLDDPESPIYHLDPQVGAVVVGLDTKINYFKSAVTMQYLNNPEIPFLATNIDSTYPHKGLKLPGAGTCVETIACASGRKPLTSCGKPNPSMMDAIVKAHKIDRSRSIMVGDRLNTDMKFGREGGLATLLVLTGIETVQTLNQLEKDVQPTYYSEKLGDLFELLQ</sequence>
<dbReference type="RefSeq" id="XP_046058007.1">
    <property type="nucleotide sequence ID" value="XM_046208224.1"/>
</dbReference>
<dbReference type="NCBIfam" id="TIGR01452">
    <property type="entry name" value="PGP_euk"/>
    <property type="match status" value="1"/>
</dbReference>
<dbReference type="Gene3D" id="3.40.50.1000">
    <property type="entry name" value="HAD superfamily/HAD-like"/>
    <property type="match status" value="2"/>
</dbReference>
<dbReference type="Pfam" id="PF13242">
    <property type="entry name" value="Hydrolase_like"/>
    <property type="match status" value="1"/>
</dbReference>
<accession>A0A9P8SZP0</accession>
<dbReference type="SUPFAM" id="SSF56784">
    <property type="entry name" value="HAD-like"/>
    <property type="match status" value="1"/>
</dbReference>
<evidence type="ECO:0000256" key="2">
    <source>
        <dbReference type="ARBA" id="ARBA00050247"/>
    </source>
</evidence>
<evidence type="ECO:0000313" key="9">
    <source>
        <dbReference type="EMBL" id="KAH3660304.1"/>
    </source>
</evidence>
<dbReference type="GO" id="GO:0046872">
    <property type="term" value="F:metal ion binding"/>
    <property type="evidence" value="ECO:0007669"/>
    <property type="project" value="UniProtKB-KW"/>
</dbReference>
<evidence type="ECO:0000256" key="7">
    <source>
        <dbReference type="PIRSR" id="PIRSR000915-2"/>
    </source>
</evidence>
<dbReference type="InterPro" id="IPR036412">
    <property type="entry name" value="HAD-like_sf"/>
</dbReference>
<evidence type="ECO:0000256" key="4">
    <source>
        <dbReference type="ARBA" id="ARBA00069197"/>
    </source>
</evidence>
<dbReference type="PANTHER" id="PTHR19288:SF46">
    <property type="entry name" value="HALOACID DEHALOGENASE-LIKE HYDROLASE DOMAIN-CONTAINING PROTEIN 2"/>
    <property type="match status" value="1"/>
</dbReference>
<dbReference type="InterPro" id="IPR006349">
    <property type="entry name" value="PGP_euk"/>
</dbReference>
<keyword evidence="8" id="KW-0479">Metal-binding</keyword>
<feature type="active site" description="Nucleophile" evidence="6">
    <location>
        <position position="24"/>
    </location>
</feature>
<proteinExistence type="predicted"/>
<dbReference type="InterPro" id="IPR006357">
    <property type="entry name" value="HAD-SF_hydro_IIA"/>
</dbReference>
<dbReference type="Proteomes" id="UP000769157">
    <property type="component" value="Unassembled WGS sequence"/>
</dbReference>
<evidence type="ECO:0000256" key="6">
    <source>
        <dbReference type="PIRSR" id="PIRSR000915-1"/>
    </source>
</evidence>
<reference evidence="9" key="1">
    <citation type="journal article" date="2021" name="Open Biol.">
        <title>Shared evolutionary footprints suggest mitochondrial oxidative damage underlies multiple complex I losses in fungi.</title>
        <authorList>
            <person name="Schikora-Tamarit M.A."/>
            <person name="Marcet-Houben M."/>
            <person name="Nosek J."/>
            <person name="Gabaldon T."/>
        </authorList>
    </citation>
    <scope>NUCLEOTIDE SEQUENCE</scope>
    <source>
        <strain evidence="9">CBS6075</strain>
    </source>
</reference>
<dbReference type="FunFam" id="3.40.50.1000:FF:000039">
    <property type="entry name" value="Phosphoglycolate phosphatase"/>
    <property type="match status" value="1"/>
</dbReference>
<evidence type="ECO:0000256" key="3">
    <source>
        <dbReference type="ARBA" id="ARBA00066659"/>
    </source>
</evidence>
<dbReference type="PANTHER" id="PTHR19288">
    <property type="entry name" value="4-NITROPHENYLPHOSPHATASE-RELATED"/>
    <property type="match status" value="1"/>
</dbReference>
<dbReference type="Pfam" id="PF13344">
    <property type="entry name" value="Hydrolase_6"/>
    <property type="match status" value="1"/>
</dbReference>
<feature type="binding site" evidence="7">
    <location>
        <position position="223"/>
    </location>
    <ligand>
        <name>substrate</name>
    </ligand>
</feature>
<dbReference type="GO" id="GO:0008967">
    <property type="term" value="F:phosphoglycolate phosphatase activity"/>
    <property type="evidence" value="ECO:0007669"/>
    <property type="project" value="TreeGrafter"/>
</dbReference>
<dbReference type="NCBIfam" id="TIGR01460">
    <property type="entry name" value="HAD-SF-IIA"/>
    <property type="match status" value="1"/>
</dbReference>
<name>A0A9P8SZP0_9ASCO</name>
<dbReference type="AlphaFoldDB" id="A0A9P8SZP0"/>
<comment type="catalytic activity">
    <reaction evidence="2 5">
        <text>4-nitrophenyl phosphate + H2O = 4-nitrophenol + phosphate + H(+)</text>
        <dbReference type="Rhea" id="RHEA:21664"/>
        <dbReference type="ChEBI" id="CHEBI:15377"/>
        <dbReference type="ChEBI" id="CHEBI:15378"/>
        <dbReference type="ChEBI" id="CHEBI:43474"/>
        <dbReference type="ChEBI" id="CHEBI:57917"/>
        <dbReference type="ChEBI" id="CHEBI:61146"/>
        <dbReference type="EC" id="3.1.3.41"/>
    </reaction>
</comment>
<keyword evidence="1 5" id="KW-0378">Hydrolase</keyword>
<evidence type="ECO:0000256" key="1">
    <source>
        <dbReference type="ARBA" id="ARBA00022801"/>
    </source>
</evidence>
<evidence type="ECO:0000256" key="5">
    <source>
        <dbReference type="PIRNR" id="PIRNR000915"/>
    </source>
</evidence>
<feature type="active site" description="Proton donor" evidence="6">
    <location>
        <position position="26"/>
    </location>
</feature>
<dbReference type="OrthoDB" id="413953at2759"/>
<evidence type="ECO:0000256" key="8">
    <source>
        <dbReference type="PIRSR" id="PIRSR000915-3"/>
    </source>
</evidence>
<protein>
    <recommendedName>
        <fullName evidence="4 5">4-nitrophenylphosphatase</fullName>
        <shortName evidence="5">PNPPase</shortName>
        <ecNumber evidence="3 5">3.1.3.41</ecNumber>
    </recommendedName>
</protein>
<dbReference type="GO" id="GO:0004035">
    <property type="term" value="F:alkaline phosphatase activity"/>
    <property type="evidence" value="ECO:0007669"/>
    <property type="project" value="UniProtKB-ARBA"/>
</dbReference>
<feature type="binding site" evidence="8">
    <location>
        <position position="26"/>
    </location>
    <ligand>
        <name>Mg(2+)</name>
        <dbReference type="ChEBI" id="CHEBI:18420"/>
    </ligand>
</feature>
<dbReference type="PIRSF" id="PIRSF000915">
    <property type="entry name" value="PGP-type_phosphatase"/>
    <property type="match status" value="1"/>
</dbReference>
<comment type="cofactor">
    <cofactor evidence="8">
        <name>Mg(2+)</name>
        <dbReference type="ChEBI" id="CHEBI:18420"/>
    </cofactor>
    <text evidence="8">Divalent metal ions. Mg(2+) is the most effective.</text>
</comment>
<feature type="binding site" evidence="8">
    <location>
        <position position="248"/>
    </location>
    <ligand>
        <name>Mg(2+)</name>
        <dbReference type="ChEBI" id="CHEBI:18420"/>
    </ligand>
</feature>
<comment type="caution">
    <text evidence="9">The sequence shown here is derived from an EMBL/GenBank/DDBJ whole genome shotgun (WGS) entry which is preliminary data.</text>
</comment>
<reference evidence="9" key="2">
    <citation type="submission" date="2021-01" db="EMBL/GenBank/DDBJ databases">
        <authorList>
            <person name="Schikora-Tamarit M.A."/>
        </authorList>
    </citation>
    <scope>NUCLEOTIDE SEQUENCE</scope>
    <source>
        <strain evidence="9">CBS6075</strain>
    </source>
</reference>
<dbReference type="EC" id="3.1.3.41" evidence="3 5"/>
<dbReference type="InterPro" id="IPR023214">
    <property type="entry name" value="HAD_sf"/>
</dbReference>
<dbReference type="GeneID" id="70238854"/>
<evidence type="ECO:0000313" key="10">
    <source>
        <dbReference type="Proteomes" id="UP000769157"/>
    </source>
</evidence>